<comment type="caution">
    <text evidence="2">The sequence shown here is derived from an EMBL/GenBank/DDBJ whole genome shotgun (WGS) entry which is preliminary data.</text>
</comment>
<protein>
    <submittedName>
        <fullName evidence="2">Uncharacterized protein</fullName>
    </submittedName>
</protein>
<dbReference type="EMBL" id="JACGCI010000008">
    <property type="protein sequence ID" value="KAF6761996.1"/>
    <property type="molecule type" value="Genomic_DNA"/>
</dbReference>
<feature type="transmembrane region" description="Helical" evidence="1">
    <location>
        <begin position="20"/>
        <end position="40"/>
    </location>
</feature>
<proteinExistence type="predicted"/>
<gene>
    <name evidence="2" type="ORF">DFP72DRAFT_877701</name>
</gene>
<reference evidence="2 3" key="1">
    <citation type="submission" date="2020-07" db="EMBL/GenBank/DDBJ databases">
        <title>Comparative genomics of pyrophilous fungi reveals a link between fire events and developmental genes.</title>
        <authorList>
            <consortium name="DOE Joint Genome Institute"/>
            <person name="Steindorff A.S."/>
            <person name="Carver A."/>
            <person name="Calhoun S."/>
            <person name="Stillman K."/>
            <person name="Liu H."/>
            <person name="Lipzen A."/>
            <person name="Pangilinan J."/>
            <person name="Labutti K."/>
            <person name="Bruns T.D."/>
            <person name="Grigoriev I.V."/>
        </authorList>
    </citation>
    <scope>NUCLEOTIDE SEQUENCE [LARGE SCALE GENOMIC DNA]</scope>
    <source>
        <strain evidence="2 3">CBS 144469</strain>
    </source>
</reference>
<evidence type="ECO:0000313" key="3">
    <source>
        <dbReference type="Proteomes" id="UP000521943"/>
    </source>
</evidence>
<keyword evidence="3" id="KW-1185">Reference proteome</keyword>
<dbReference type="AlphaFoldDB" id="A0A8H6IAM3"/>
<keyword evidence="1" id="KW-0812">Transmembrane</keyword>
<evidence type="ECO:0000256" key="1">
    <source>
        <dbReference type="SAM" id="Phobius"/>
    </source>
</evidence>
<name>A0A8H6IAM3_9AGAR</name>
<dbReference type="Proteomes" id="UP000521943">
    <property type="component" value="Unassembled WGS sequence"/>
</dbReference>
<evidence type="ECO:0000313" key="2">
    <source>
        <dbReference type="EMBL" id="KAF6761996.1"/>
    </source>
</evidence>
<keyword evidence="1" id="KW-1133">Transmembrane helix</keyword>
<sequence length="92" mass="10441">MILGPPVVSSVLHLLFSLPIALFSYCFLISRTAGAFYYLLPIRHYFPEWTIYSLHCAVYSPFLLYLCLISTSLILRLPHPTLATHPLVLCLS</sequence>
<accession>A0A8H6IAM3</accession>
<feature type="transmembrane region" description="Helical" evidence="1">
    <location>
        <begin position="52"/>
        <end position="75"/>
    </location>
</feature>
<keyword evidence="1" id="KW-0472">Membrane</keyword>
<organism evidence="2 3">
    <name type="scientific">Ephemerocybe angulata</name>
    <dbReference type="NCBI Taxonomy" id="980116"/>
    <lineage>
        <taxon>Eukaryota</taxon>
        <taxon>Fungi</taxon>
        <taxon>Dikarya</taxon>
        <taxon>Basidiomycota</taxon>
        <taxon>Agaricomycotina</taxon>
        <taxon>Agaricomycetes</taxon>
        <taxon>Agaricomycetidae</taxon>
        <taxon>Agaricales</taxon>
        <taxon>Agaricineae</taxon>
        <taxon>Psathyrellaceae</taxon>
        <taxon>Ephemerocybe</taxon>
    </lineage>
</organism>